<accession>A0AAQ3QER0</accession>
<dbReference type="CDD" id="cd00042">
    <property type="entry name" value="CY"/>
    <property type="match status" value="1"/>
</dbReference>
<sequence>MIKDVSDPHVREIAHFPLSEHNDDVKTCLVLIKVVKGETQVAAGTKYRLVLEVMDYNKGKTARYVAAVLEKKWENFLLVSQMLFLVAYYCSVGQVDKEIISTTSVHAVTECLINSQTFCFLIHSQPSRQCRFAESKSNYGWLTSKGRQPKAFYSQLKPFARISLN</sequence>
<dbReference type="SUPFAM" id="SSF54403">
    <property type="entry name" value="Cystatin/monellin"/>
    <property type="match status" value="1"/>
</dbReference>
<keyword evidence="6" id="KW-1185">Reference proteome</keyword>
<dbReference type="PROSITE" id="PS00287">
    <property type="entry name" value="CYSTATIN"/>
    <property type="match status" value="1"/>
</dbReference>
<evidence type="ECO:0000256" key="1">
    <source>
        <dbReference type="ARBA" id="ARBA00007233"/>
    </source>
</evidence>
<keyword evidence="2" id="KW-0646">Protease inhibitor</keyword>
<dbReference type="InterPro" id="IPR000010">
    <property type="entry name" value="Cystatin_dom"/>
</dbReference>
<dbReference type="Pfam" id="PF16845">
    <property type="entry name" value="SQAPI"/>
    <property type="match status" value="1"/>
</dbReference>
<evidence type="ECO:0000256" key="3">
    <source>
        <dbReference type="ARBA" id="ARBA00022704"/>
    </source>
</evidence>
<dbReference type="PANTHER" id="PTHR47364">
    <property type="entry name" value="CYSTEINE PROTEINASE INHIBITOR 5"/>
    <property type="match status" value="1"/>
</dbReference>
<dbReference type="AlphaFoldDB" id="A0AAQ3QER0"/>
<dbReference type="GO" id="GO:0004869">
    <property type="term" value="F:cysteine-type endopeptidase inhibitor activity"/>
    <property type="evidence" value="ECO:0007669"/>
    <property type="project" value="UniProtKB-KW"/>
</dbReference>
<dbReference type="PANTHER" id="PTHR47364:SF2">
    <property type="entry name" value="CYSTEINE PROTEINASE INHIBITOR 5"/>
    <property type="match status" value="1"/>
</dbReference>
<dbReference type="Gene3D" id="3.10.450.10">
    <property type="match status" value="1"/>
</dbReference>
<organism evidence="5 6">
    <name type="scientific">Canna indica</name>
    <name type="common">Indian-shot</name>
    <dbReference type="NCBI Taxonomy" id="4628"/>
    <lineage>
        <taxon>Eukaryota</taxon>
        <taxon>Viridiplantae</taxon>
        <taxon>Streptophyta</taxon>
        <taxon>Embryophyta</taxon>
        <taxon>Tracheophyta</taxon>
        <taxon>Spermatophyta</taxon>
        <taxon>Magnoliopsida</taxon>
        <taxon>Liliopsida</taxon>
        <taxon>Zingiberales</taxon>
        <taxon>Cannaceae</taxon>
        <taxon>Canna</taxon>
    </lineage>
</organism>
<comment type="similarity">
    <text evidence="1">Belongs to the cystatin family. Phytocystatin subfamily.</text>
</comment>
<dbReference type="InterPro" id="IPR018073">
    <property type="entry name" value="Prot_inh_cystat_CS"/>
</dbReference>
<evidence type="ECO:0000313" key="5">
    <source>
        <dbReference type="EMBL" id="WOL10056.1"/>
    </source>
</evidence>
<dbReference type="InterPro" id="IPR046350">
    <property type="entry name" value="Cystatin_sf"/>
</dbReference>
<evidence type="ECO:0000313" key="6">
    <source>
        <dbReference type="Proteomes" id="UP001327560"/>
    </source>
</evidence>
<protein>
    <recommendedName>
        <fullName evidence="4">Cystatin domain-containing protein</fullName>
    </recommendedName>
</protein>
<dbReference type="EMBL" id="CP136895">
    <property type="protein sequence ID" value="WOL10056.1"/>
    <property type="molecule type" value="Genomic_DNA"/>
</dbReference>
<keyword evidence="3" id="KW-0789">Thiol protease inhibitor</keyword>
<evidence type="ECO:0000256" key="2">
    <source>
        <dbReference type="ARBA" id="ARBA00022690"/>
    </source>
</evidence>
<name>A0AAQ3QER0_9LILI</name>
<reference evidence="5 6" key="1">
    <citation type="submission" date="2023-10" db="EMBL/GenBank/DDBJ databases">
        <title>Chromosome-scale genome assembly provides insights into flower coloration mechanisms of Canna indica.</title>
        <authorList>
            <person name="Li C."/>
        </authorList>
    </citation>
    <scope>NUCLEOTIDE SEQUENCE [LARGE SCALE GENOMIC DNA]</scope>
    <source>
        <tissue evidence="5">Flower</tissue>
    </source>
</reference>
<evidence type="ECO:0000259" key="4">
    <source>
        <dbReference type="Pfam" id="PF16845"/>
    </source>
</evidence>
<feature type="domain" description="Cystatin" evidence="4">
    <location>
        <begin position="2"/>
        <end position="76"/>
    </location>
</feature>
<dbReference type="Proteomes" id="UP001327560">
    <property type="component" value="Chromosome 6"/>
</dbReference>
<gene>
    <name evidence="5" type="ORF">Cni_G18810</name>
</gene>
<proteinExistence type="inferred from homology"/>